<dbReference type="PROSITE" id="PS50111">
    <property type="entry name" value="CHEMOTAXIS_TRANSDUC_2"/>
    <property type="match status" value="1"/>
</dbReference>
<dbReference type="Pfam" id="PF00672">
    <property type="entry name" value="HAMP"/>
    <property type="match status" value="1"/>
</dbReference>
<dbReference type="PROSITE" id="PS50192">
    <property type="entry name" value="T_SNARE"/>
    <property type="match status" value="1"/>
</dbReference>
<dbReference type="SUPFAM" id="SSF58104">
    <property type="entry name" value="Methyl-accepting chemotaxis protein (MCP) signaling domain"/>
    <property type="match status" value="1"/>
</dbReference>
<dbReference type="Pfam" id="PF00015">
    <property type="entry name" value="MCPsignal"/>
    <property type="match status" value="1"/>
</dbReference>
<dbReference type="RefSeq" id="WP_011385443.1">
    <property type="nucleotide sequence ID" value="NC_007626.1"/>
</dbReference>
<dbReference type="PANTHER" id="PTHR32089">
    <property type="entry name" value="METHYL-ACCEPTING CHEMOTAXIS PROTEIN MCPB"/>
    <property type="match status" value="1"/>
</dbReference>
<dbReference type="Proteomes" id="UP000007058">
    <property type="component" value="Chromosome"/>
</dbReference>
<comment type="similarity">
    <text evidence="4">Belongs to the methyl-accepting chemotaxis (MCP) protein family.</text>
</comment>
<dbReference type="PRINTS" id="PR00260">
    <property type="entry name" value="CHEMTRNSDUCR"/>
</dbReference>
<evidence type="ECO:0000256" key="2">
    <source>
        <dbReference type="ARBA" id="ARBA00022519"/>
    </source>
</evidence>
<dbReference type="GO" id="GO:0004888">
    <property type="term" value="F:transmembrane signaling receptor activity"/>
    <property type="evidence" value="ECO:0007669"/>
    <property type="project" value="InterPro"/>
</dbReference>
<dbReference type="InterPro" id="IPR003660">
    <property type="entry name" value="HAMP_dom"/>
</dbReference>
<dbReference type="SMART" id="SM00304">
    <property type="entry name" value="HAMP"/>
    <property type="match status" value="1"/>
</dbReference>
<evidence type="ECO:0000256" key="3">
    <source>
        <dbReference type="ARBA" id="ARBA00023224"/>
    </source>
</evidence>
<dbReference type="Gene3D" id="1.10.287.950">
    <property type="entry name" value="Methyl-accepting chemotaxis protein"/>
    <property type="match status" value="1"/>
</dbReference>
<sequence length="558" mass="58518">MLAKLGIANRLLVGFVVLIALIAGLATFSRISAGDIAAAVAASRRGSDNALALESIERHIYEARFNIWVYFGTDDTSRLQKGISLTNDLIKEVEALHAATLFAPERQRQVREMAELIAAYKVRVEKLSELRARKAAFDDPELAASRSDAGKISAAIDKIGASLSEGYRATSDAEAAQVESLIALVSRLSVIVGLLATVFGLVLALAIGRSITNPLGDLVGAVRRLAGGDTGLAVPGVERRDEFGPLAQALNGWRSSIMEAAARAEEERLARTQREARQQVIEVATQRFDQSIETTLSRVKAAVQALHGSADTLSANAEQTQRQSSAVSTATDEATANVGTVASASTELASSIHEISRQVRQSSDIAQAAETEVMEATRKVTGMAEAAQRIGNVVKLISDIASQTNLLALNATIESARAGDAGKGFAVVAHEVKNLAGQTAKATEEITLQISAVQAETQAAVEAISGISHTISRINELATAIAGAVEEQGAATAEIARNVELANEGTSEVARNIAGVAQAASETGGMAQAVFTSANGLLDESARLESEVREFLTSVRTA</sequence>
<gene>
    <name evidence="10" type="ordered locus">amb3067</name>
</gene>
<evidence type="ECO:0000313" key="10">
    <source>
        <dbReference type="EMBL" id="BAE51871.1"/>
    </source>
</evidence>
<dbReference type="KEGG" id="mag:amb3067"/>
<keyword evidence="3 5" id="KW-0807">Transducer</keyword>
<dbReference type="PROSITE" id="PS50885">
    <property type="entry name" value="HAMP"/>
    <property type="match status" value="1"/>
</dbReference>
<evidence type="ECO:0000256" key="5">
    <source>
        <dbReference type="PROSITE-ProRule" id="PRU00284"/>
    </source>
</evidence>
<feature type="domain" description="Methyl-accepting transducer" evidence="7">
    <location>
        <begin position="302"/>
        <end position="538"/>
    </location>
</feature>
<name>Q2W2Q4_PARM1</name>
<evidence type="ECO:0000256" key="4">
    <source>
        <dbReference type="ARBA" id="ARBA00029447"/>
    </source>
</evidence>
<dbReference type="AlphaFoldDB" id="Q2W2Q4"/>
<dbReference type="EMBL" id="AP007255">
    <property type="protein sequence ID" value="BAE51871.1"/>
    <property type="molecule type" value="Genomic_DNA"/>
</dbReference>
<dbReference type="GO" id="GO:0007165">
    <property type="term" value="P:signal transduction"/>
    <property type="evidence" value="ECO:0007669"/>
    <property type="project" value="UniProtKB-KW"/>
</dbReference>
<reference evidence="10 11" key="1">
    <citation type="journal article" date="2005" name="DNA Res.">
        <title>Complete genome sequence of the facultative anaerobic magnetotactic bacterium Magnetospirillum sp. strain AMB-1.</title>
        <authorList>
            <person name="Matsunaga T."/>
            <person name="Okamura Y."/>
            <person name="Fukuda Y."/>
            <person name="Wahyudi A.T."/>
            <person name="Murase Y."/>
            <person name="Takeyama H."/>
        </authorList>
    </citation>
    <scope>NUCLEOTIDE SEQUENCE [LARGE SCALE GENOMIC DNA]</scope>
    <source>
        <strain evidence="11">ATCC 700264 / AMB-1</strain>
    </source>
</reference>
<evidence type="ECO:0000259" key="9">
    <source>
        <dbReference type="PROSITE" id="PS50885"/>
    </source>
</evidence>
<dbReference type="InterPro" id="IPR000727">
    <property type="entry name" value="T_SNARE_dom"/>
</dbReference>
<organism evidence="10 11">
    <name type="scientific">Paramagnetospirillum magneticum (strain ATCC 700264 / AMB-1)</name>
    <name type="common">Magnetospirillum magneticum</name>
    <dbReference type="NCBI Taxonomy" id="342108"/>
    <lineage>
        <taxon>Bacteria</taxon>
        <taxon>Pseudomonadati</taxon>
        <taxon>Pseudomonadota</taxon>
        <taxon>Alphaproteobacteria</taxon>
        <taxon>Rhodospirillales</taxon>
        <taxon>Magnetospirillaceae</taxon>
        <taxon>Paramagnetospirillum</taxon>
    </lineage>
</organism>
<feature type="region of interest" description="Disordered" evidence="6">
    <location>
        <begin position="314"/>
        <end position="335"/>
    </location>
</feature>
<feature type="domain" description="T-SNARE coiled-coil homology" evidence="8">
    <location>
        <begin position="454"/>
        <end position="516"/>
    </location>
</feature>
<evidence type="ECO:0000256" key="1">
    <source>
        <dbReference type="ARBA" id="ARBA00004429"/>
    </source>
</evidence>
<evidence type="ECO:0000313" key="11">
    <source>
        <dbReference type="Proteomes" id="UP000007058"/>
    </source>
</evidence>
<evidence type="ECO:0000259" key="8">
    <source>
        <dbReference type="PROSITE" id="PS50192"/>
    </source>
</evidence>
<accession>Q2W2Q4</accession>
<dbReference type="GO" id="GO:0005886">
    <property type="term" value="C:plasma membrane"/>
    <property type="evidence" value="ECO:0007669"/>
    <property type="project" value="UniProtKB-SubCell"/>
</dbReference>
<dbReference type="STRING" id="342108.amb3067"/>
<feature type="domain" description="HAMP" evidence="9">
    <location>
        <begin position="209"/>
        <end position="262"/>
    </location>
</feature>
<keyword evidence="2" id="KW-0997">Cell inner membrane</keyword>
<keyword evidence="11" id="KW-1185">Reference proteome</keyword>
<dbReference type="InterPro" id="IPR004089">
    <property type="entry name" value="MCPsignal_dom"/>
</dbReference>
<dbReference type="PANTHER" id="PTHR32089:SF112">
    <property type="entry name" value="LYSOZYME-LIKE PROTEIN-RELATED"/>
    <property type="match status" value="1"/>
</dbReference>
<dbReference type="CDD" id="cd06225">
    <property type="entry name" value="HAMP"/>
    <property type="match status" value="1"/>
</dbReference>
<keyword evidence="2" id="KW-1003">Cell membrane</keyword>
<dbReference type="SMART" id="SM00283">
    <property type="entry name" value="MA"/>
    <property type="match status" value="1"/>
</dbReference>
<dbReference type="InterPro" id="IPR004090">
    <property type="entry name" value="Chemotax_Me-accpt_rcpt"/>
</dbReference>
<dbReference type="GO" id="GO:0006935">
    <property type="term" value="P:chemotaxis"/>
    <property type="evidence" value="ECO:0007669"/>
    <property type="project" value="InterPro"/>
</dbReference>
<dbReference type="Gene3D" id="6.10.340.10">
    <property type="match status" value="1"/>
</dbReference>
<dbReference type="HOGENOM" id="CLU_000445_107_27_5"/>
<evidence type="ECO:0000259" key="7">
    <source>
        <dbReference type="PROSITE" id="PS50111"/>
    </source>
</evidence>
<comment type="subcellular location">
    <subcellularLocation>
        <location evidence="1">Cell inner membrane</location>
        <topology evidence="1">Multi-pass membrane protein</topology>
    </subcellularLocation>
</comment>
<proteinExistence type="inferred from homology"/>
<evidence type="ECO:0000256" key="6">
    <source>
        <dbReference type="SAM" id="MobiDB-lite"/>
    </source>
</evidence>
<keyword evidence="2" id="KW-0472">Membrane</keyword>
<protein>
    <submittedName>
        <fullName evidence="10">Methyl-accepting chemotaxis protein</fullName>
    </submittedName>
</protein>